<dbReference type="AlphaFoldDB" id="A0AAD2FL37"/>
<evidence type="ECO:0000313" key="2">
    <source>
        <dbReference type="EMBL" id="CAJ1939221.1"/>
    </source>
</evidence>
<dbReference type="SUPFAM" id="SSF52833">
    <property type="entry name" value="Thioredoxin-like"/>
    <property type="match status" value="1"/>
</dbReference>
<comment type="caution">
    <text evidence="2">The sequence shown here is derived from an EMBL/GenBank/DDBJ whole genome shotgun (WGS) entry which is preliminary data.</text>
</comment>
<dbReference type="InterPro" id="IPR036249">
    <property type="entry name" value="Thioredoxin-like_sf"/>
</dbReference>
<accession>A0AAD2FL37</accession>
<gene>
    <name evidence="2" type="ORF">CYCCA115_LOCUS6488</name>
</gene>
<reference evidence="2" key="1">
    <citation type="submission" date="2023-08" db="EMBL/GenBank/DDBJ databases">
        <authorList>
            <person name="Audoor S."/>
            <person name="Bilcke G."/>
        </authorList>
    </citation>
    <scope>NUCLEOTIDE SEQUENCE</scope>
</reference>
<dbReference type="PROSITE" id="PS51352">
    <property type="entry name" value="THIOREDOXIN_2"/>
    <property type="match status" value="1"/>
</dbReference>
<sequence length="195" mass="21755">MPSNFLSDLETKDGDAVDASQVLKSKTVALYFSSSFLSDLETKNGDAVDASQVLKNKTVALYFSSSWCPACKTFTPLLSVLHEDAQEEGLDFEVVYVSSDNSAEECNQYMKEKHGDWLRVPFDKTAEYKTQFGVFAGKEQSLFSSTKRRSGIPTLVIVNQEGKELDILDCDDAGVIKEIESKATGFLTRWDSMKW</sequence>
<dbReference type="PANTHER" id="PTHR46762">
    <property type="entry name" value="NUCLEOREDOXIN-LIKE PROTEIN 2"/>
    <property type="match status" value="1"/>
</dbReference>
<dbReference type="PANTHER" id="PTHR46762:SF1">
    <property type="entry name" value="NUCLEOREDOXIN-LIKE PROTEIN 2"/>
    <property type="match status" value="1"/>
</dbReference>
<keyword evidence="3" id="KW-1185">Reference proteome</keyword>
<evidence type="ECO:0000259" key="1">
    <source>
        <dbReference type="PROSITE" id="PS51352"/>
    </source>
</evidence>
<name>A0AAD2FL37_9STRA</name>
<dbReference type="InterPro" id="IPR029519">
    <property type="entry name" value="RdCVF2"/>
</dbReference>
<feature type="domain" description="Thioredoxin" evidence="1">
    <location>
        <begin position="1"/>
        <end position="195"/>
    </location>
</feature>
<evidence type="ECO:0000313" key="3">
    <source>
        <dbReference type="Proteomes" id="UP001295423"/>
    </source>
</evidence>
<proteinExistence type="predicted"/>
<dbReference type="Proteomes" id="UP001295423">
    <property type="component" value="Unassembled WGS sequence"/>
</dbReference>
<dbReference type="GO" id="GO:0045494">
    <property type="term" value="P:photoreceptor cell maintenance"/>
    <property type="evidence" value="ECO:0007669"/>
    <property type="project" value="InterPro"/>
</dbReference>
<dbReference type="Gene3D" id="3.40.30.10">
    <property type="entry name" value="Glutaredoxin"/>
    <property type="match status" value="1"/>
</dbReference>
<dbReference type="Pfam" id="PF13905">
    <property type="entry name" value="Thioredoxin_8"/>
    <property type="match status" value="1"/>
</dbReference>
<dbReference type="InterPro" id="IPR013766">
    <property type="entry name" value="Thioredoxin_domain"/>
</dbReference>
<organism evidence="2 3">
    <name type="scientific">Cylindrotheca closterium</name>
    <dbReference type="NCBI Taxonomy" id="2856"/>
    <lineage>
        <taxon>Eukaryota</taxon>
        <taxon>Sar</taxon>
        <taxon>Stramenopiles</taxon>
        <taxon>Ochrophyta</taxon>
        <taxon>Bacillariophyta</taxon>
        <taxon>Bacillariophyceae</taxon>
        <taxon>Bacillariophycidae</taxon>
        <taxon>Bacillariales</taxon>
        <taxon>Bacillariaceae</taxon>
        <taxon>Cylindrotheca</taxon>
    </lineage>
</organism>
<dbReference type="InterPro" id="IPR012336">
    <property type="entry name" value="Thioredoxin-like_fold"/>
</dbReference>
<protein>
    <recommendedName>
        <fullName evidence="1">Thioredoxin domain-containing protein</fullName>
    </recommendedName>
</protein>
<dbReference type="EMBL" id="CAKOGP040000779">
    <property type="protein sequence ID" value="CAJ1939221.1"/>
    <property type="molecule type" value="Genomic_DNA"/>
</dbReference>